<evidence type="ECO:0000313" key="6">
    <source>
        <dbReference type="RefSeq" id="XP_017889323.1"/>
    </source>
</evidence>
<dbReference type="AlphaFoldDB" id="A0AAJ7ND37"/>
<evidence type="ECO:0000256" key="3">
    <source>
        <dbReference type="ARBA" id="ARBA00022737"/>
    </source>
</evidence>
<dbReference type="PROSITE" id="PS50294">
    <property type="entry name" value="WD_REPEATS_REGION"/>
    <property type="match status" value="2"/>
</dbReference>
<dbReference type="GeneID" id="108630501"/>
<dbReference type="RefSeq" id="XP_017889323.1">
    <property type="nucleotide sequence ID" value="XM_018033834.2"/>
</dbReference>
<gene>
    <name evidence="6" type="primary">LOC108630501</name>
</gene>
<reference evidence="6" key="1">
    <citation type="submission" date="2025-08" db="UniProtKB">
        <authorList>
            <consortium name="RefSeq"/>
        </authorList>
    </citation>
    <scope>IDENTIFICATION</scope>
    <source>
        <tissue evidence="6">Whole body</tissue>
    </source>
</reference>
<evidence type="ECO:0000313" key="5">
    <source>
        <dbReference type="Proteomes" id="UP000694925"/>
    </source>
</evidence>
<dbReference type="Pfam" id="PF00400">
    <property type="entry name" value="WD40"/>
    <property type="match status" value="2"/>
</dbReference>
<feature type="repeat" description="WD" evidence="4">
    <location>
        <begin position="340"/>
        <end position="374"/>
    </location>
</feature>
<dbReference type="InterPro" id="IPR001680">
    <property type="entry name" value="WD40_rpt"/>
</dbReference>
<dbReference type="KEGG" id="ccal:108630501"/>
<dbReference type="Gene3D" id="2.130.10.10">
    <property type="entry name" value="YVTN repeat-like/Quinoprotein amine dehydrogenase"/>
    <property type="match status" value="2"/>
</dbReference>
<dbReference type="PRINTS" id="PR00320">
    <property type="entry name" value="GPROTEINBRPT"/>
</dbReference>
<dbReference type="InterPro" id="IPR044285">
    <property type="entry name" value="PWP1"/>
</dbReference>
<dbReference type="InterPro" id="IPR015943">
    <property type="entry name" value="WD40/YVTN_repeat-like_dom_sf"/>
</dbReference>
<keyword evidence="1" id="KW-0597">Phosphoprotein</keyword>
<dbReference type="PROSITE" id="PS50082">
    <property type="entry name" value="WD_REPEATS_2"/>
    <property type="match status" value="2"/>
</dbReference>
<sequence length="470" mass="52552">MSIIPCLSWVKRGVANSNPQRIELTAQELEKIISEEKSNLDNVENESIEDEEVVNQTDKTEDHMDEYNFDKYDAESGNIHCNIANIVSFEKDGKDPLITAEDDDSENENDIIKDTDNLLLVGHVEDDASTLEVYVYNESEGSFYCHHDLLLPSFPLCIEWLNFDPTDSKPCNLCAIGNMDSVIEVWDLDLIDCLEPAYKLGSKPRKKKNLKRNGHKDAVLDLAWNETYTHVLASGSVDQTVLLWDLEVGVPVNKFTSFKNKVQALKWNPGNLQHLLVGSADKGVKIFDGKQEECVKSWKAMGEVERVLWNRFDLNYCIASTANGYLHYIDIRQDEPVWNAEAHTEEVAGLALSSSCPGLVVTSGNDGFLKVWDIINNAEPFCVCEEKSNLGSLLCLESNPDNPFTFAVGGDNKAHNIKVYDLSTISEVRERFEGRGHIAVINPDTNKAKIMDVTGSMDSLVLNPGISDDK</sequence>
<evidence type="ECO:0000256" key="2">
    <source>
        <dbReference type="ARBA" id="ARBA00022574"/>
    </source>
</evidence>
<evidence type="ECO:0000256" key="1">
    <source>
        <dbReference type="ARBA" id="ARBA00022553"/>
    </source>
</evidence>
<dbReference type="InterPro" id="IPR036322">
    <property type="entry name" value="WD40_repeat_dom_sf"/>
</dbReference>
<keyword evidence="3" id="KW-0677">Repeat</keyword>
<dbReference type="SMART" id="SM00320">
    <property type="entry name" value="WD40"/>
    <property type="match status" value="6"/>
</dbReference>
<dbReference type="InterPro" id="IPR019775">
    <property type="entry name" value="WD40_repeat_CS"/>
</dbReference>
<feature type="repeat" description="WD" evidence="4">
    <location>
        <begin position="212"/>
        <end position="254"/>
    </location>
</feature>
<dbReference type="SUPFAM" id="SSF50978">
    <property type="entry name" value="WD40 repeat-like"/>
    <property type="match status" value="1"/>
</dbReference>
<dbReference type="PROSITE" id="PS00678">
    <property type="entry name" value="WD_REPEATS_1"/>
    <property type="match status" value="2"/>
</dbReference>
<dbReference type="GO" id="GO:0006364">
    <property type="term" value="P:rRNA processing"/>
    <property type="evidence" value="ECO:0007669"/>
    <property type="project" value="InterPro"/>
</dbReference>
<accession>A0AAJ7ND37</accession>
<keyword evidence="2 4" id="KW-0853">WD repeat</keyword>
<dbReference type="GO" id="GO:0005634">
    <property type="term" value="C:nucleus"/>
    <property type="evidence" value="ECO:0007669"/>
    <property type="project" value="TreeGrafter"/>
</dbReference>
<dbReference type="InterPro" id="IPR020472">
    <property type="entry name" value="WD40_PAC1"/>
</dbReference>
<name>A0AAJ7ND37_9HYME</name>
<organism evidence="5 6">
    <name type="scientific">Ceratina calcarata</name>
    <dbReference type="NCBI Taxonomy" id="156304"/>
    <lineage>
        <taxon>Eukaryota</taxon>
        <taxon>Metazoa</taxon>
        <taxon>Ecdysozoa</taxon>
        <taxon>Arthropoda</taxon>
        <taxon>Hexapoda</taxon>
        <taxon>Insecta</taxon>
        <taxon>Pterygota</taxon>
        <taxon>Neoptera</taxon>
        <taxon>Endopterygota</taxon>
        <taxon>Hymenoptera</taxon>
        <taxon>Apocrita</taxon>
        <taxon>Aculeata</taxon>
        <taxon>Apoidea</taxon>
        <taxon>Anthophila</taxon>
        <taxon>Apidae</taxon>
        <taxon>Ceratina</taxon>
        <taxon>Zadontomerus</taxon>
    </lineage>
</organism>
<dbReference type="Proteomes" id="UP000694925">
    <property type="component" value="Unplaced"/>
</dbReference>
<dbReference type="PANTHER" id="PTHR14091:SF0">
    <property type="entry name" value="PERIODIC TRYPTOPHAN PROTEIN 1 HOMOLOG"/>
    <property type="match status" value="1"/>
</dbReference>
<dbReference type="PANTHER" id="PTHR14091">
    <property type="entry name" value="PERIODIC TRYPTOPHAN PROTEIN 1"/>
    <property type="match status" value="1"/>
</dbReference>
<evidence type="ECO:0000256" key="4">
    <source>
        <dbReference type="PROSITE-ProRule" id="PRU00221"/>
    </source>
</evidence>
<proteinExistence type="predicted"/>
<keyword evidence="5" id="KW-1185">Reference proteome</keyword>
<dbReference type="CTD" id="36150"/>
<protein>
    <submittedName>
        <fullName evidence="6">Periodic tryptophan protein 1 homolog</fullName>
    </submittedName>
</protein>